<dbReference type="RefSeq" id="WP_163297545.1">
    <property type="nucleotide sequence ID" value="NZ_JAAGRR010000003.1"/>
</dbReference>
<feature type="transmembrane region" description="Helical" evidence="11">
    <location>
        <begin position="115"/>
        <end position="134"/>
    </location>
</feature>
<dbReference type="GO" id="GO:0031410">
    <property type="term" value="C:cytoplasmic vesicle"/>
    <property type="evidence" value="ECO:0007669"/>
    <property type="project" value="UniProtKB-KW"/>
</dbReference>
<dbReference type="PANTHER" id="PTHR31937:SF2">
    <property type="entry name" value="TRANSMEMBRANE PROTEIN 163"/>
    <property type="match status" value="1"/>
</dbReference>
<keyword evidence="5" id="KW-0967">Endosome</keyword>
<evidence type="ECO:0000256" key="2">
    <source>
        <dbReference type="ARBA" id="ARBA00004644"/>
    </source>
</evidence>
<dbReference type="InterPro" id="IPR027469">
    <property type="entry name" value="Cation_efflux_TMD_sf"/>
</dbReference>
<dbReference type="EMBL" id="JAAGRR010000003">
    <property type="protein sequence ID" value="NDY41384.1"/>
    <property type="molecule type" value="Genomic_DNA"/>
</dbReference>
<keyword evidence="6" id="KW-0862">Zinc</keyword>
<keyword evidence="4 11" id="KW-0812">Transmembrane</keyword>
<feature type="transmembrane region" description="Helical" evidence="11">
    <location>
        <begin position="12"/>
        <end position="35"/>
    </location>
</feature>
<accession>A0A6N9TNQ6</accession>
<name>A0A6N9TNQ6_DISTH</name>
<evidence type="ECO:0000256" key="1">
    <source>
        <dbReference type="ARBA" id="ARBA00004146"/>
    </source>
</evidence>
<evidence type="ECO:0000313" key="14">
    <source>
        <dbReference type="Proteomes" id="UP000469346"/>
    </source>
</evidence>
<evidence type="ECO:0000256" key="6">
    <source>
        <dbReference type="ARBA" id="ARBA00022833"/>
    </source>
</evidence>
<keyword evidence="14" id="KW-1185">Reference proteome</keyword>
<evidence type="ECO:0000256" key="3">
    <source>
        <dbReference type="ARBA" id="ARBA00008731"/>
    </source>
</evidence>
<evidence type="ECO:0000256" key="4">
    <source>
        <dbReference type="ARBA" id="ARBA00022692"/>
    </source>
</evidence>
<evidence type="ECO:0000256" key="7">
    <source>
        <dbReference type="ARBA" id="ARBA00022989"/>
    </source>
</evidence>
<feature type="domain" description="Cation efflux protein transmembrane" evidence="12">
    <location>
        <begin position="22"/>
        <end position="198"/>
    </location>
</feature>
<comment type="similarity">
    <text evidence="3">Belongs to the TMEM163 family.</text>
</comment>
<proteinExistence type="inferred from homology"/>
<dbReference type="Proteomes" id="UP000469346">
    <property type="component" value="Unassembled WGS sequence"/>
</dbReference>
<dbReference type="Gene3D" id="1.20.1510.10">
    <property type="entry name" value="Cation efflux protein transmembrane domain"/>
    <property type="match status" value="1"/>
</dbReference>
<dbReference type="PANTHER" id="PTHR31937">
    <property type="entry name" value="TRANSMEMBRANE PROTEIN 163"/>
    <property type="match status" value="1"/>
</dbReference>
<feature type="transmembrane region" description="Helical" evidence="11">
    <location>
        <begin position="41"/>
        <end position="61"/>
    </location>
</feature>
<comment type="caution">
    <text evidence="13">The sequence shown here is derived from an EMBL/GenBank/DDBJ whole genome shotgun (WGS) entry which is preliminary data.</text>
</comment>
<dbReference type="AlphaFoldDB" id="A0A6N9TNQ6"/>
<keyword evidence="7 11" id="KW-1133">Transmembrane helix</keyword>
<reference evidence="13 14" key="1">
    <citation type="submission" date="2020-02" db="EMBL/GenBank/DDBJ databases">
        <title>Comparative genomics of sulfur disproportionating microorganisms.</title>
        <authorList>
            <person name="Ward L.M."/>
            <person name="Bertran E."/>
            <person name="Johnston D.T."/>
        </authorList>
    </citation>
    <scope>NUCLEOTIDE SEQUENCE [LARGE SCALE GENOMIC DNA]</scope>
    <source>
        <strain evidence="13 14">DSM 100025</strain>
    </source>
</reference>
<evidence type="ECO:0000256" key="11">
    <source>
        <dbReference type="SAM" id="Phobius"/>
    </source>
</evidence>
<dbReference type="SUPFAM" id="SSF161111">
    <property type="entry name" value="Cation efflux protein transmembrane domain-like"/>
    <property type="match status" value="1"/>
</dbReference>
<dbReference type="Pfam" id="PF01545">
    <property type="entry name" value="Cation_efflux"/>
    <property type="match status" value="1"/>
</dbReference>
<dbReference type="InterPro" id="IPR058533">
    <property type="entry name" value="Cation_efflux_TM"/>
</dbReference>
<evidence type="ECO:0000313" key="13">
    <source>
        <dbReference type="EMBL" id="NDY41384.1"/>
    </source>
</evidence>
<feature type="transmembrane region" description="Helical" evidence="11">
    <location>
        <begin position="82"/>
        <end position="103"/>
    </location>
</feature>
<comment type="subcellular location">
    <subcellularLocation>
        <location evidence="2">Cytoplasmic vesicle</location>
        <location evidence="2">Secretory vesicle</location>
        <location evidence="2">Synaptic vesicle membrane</location>
        <topology evidence="2">Multi-pass membrane protein</topology>
    </subcellularLocation>
    <subcellularLocation>
        <location evidence="1">Early endosome membrane</location>
    </subcellularLocation>
</comment>
<keyword evidence="10" id="KW-0968">Cytoplasmic vesicle</keyword>
<evidence type="ECO:0000259" key="12">
    <source>
        <dbReference type="Pfam" id="PF01545"/>
    </source>
</evidence>
<evidence type="ECO:0000256" key="10">
    <source>
        <dbReference type="ARBA" id="ARBA00023329"/>
    </source>
</evidence>
<dbReference type="GO" id="GO:0016020">
    <property type="term" value="C:membrane"/>
    <property type="evidence" value="ECO:0007669"/>
    <property type="project" value="InterPro"/>
</dbReference>
<evidence type="ECO:0000256" key="5">
    <source>
        <dbReference type="ARBA" id="ARBA00022753"/>
    </source>
</evidence>
<dbReference type="InterPro" id="IPR026765">
    <property type="entry name" value="Tmem163"/>
</dbReference>
<gene>
    <name evidence="13" type="ORF">G3N55_00770</name>
</gene>
<evidence type="ECO:0000256" key="8">
    <source>
        <dbReference type="ARBA" id="ARBA00023018"/>
    </source>
</evidence>
<protein>
    <submittedName>
        <fullName evidence="13">Cation transporter</fullName>
    </submittedName>
</protein>
<organism evidence="13 14">
    <name type="scientific">Dissulfurirhabdus thermomarina</name>
    <dbReference type="NCBI Taxonomy" id="1765737"/>
    <lineage>
        <taxon>Bacteria</taxon>
        <taxon>Deltaproteobacteria</taxon>
        <taxon>Dissulfurirhabdaceae</taxon>
        <taxon>Dissulfurirhabdus</taxon>
    </lineage>
</organism>
<sequence>MTPGARDALYARAAWLAAFTAVYNLAEGAVSVFFGLEDETLSLFGFGVDSFVEVISGVGVWHMARRIRRNPDRSPDPFERRALRITGTAFYLLAAGLAAGAAASLASGHAPVTTFWGVVVALVSIVTMWALIRAKVRVGRALDSDAILADAACTRTCLYLSFVLLGASLGTEWTGVGGLDAAGALLIAAFALREGREAFGKARGAATCRCAACGCSGETG</sequence>
<evidence type="ECO:0000256" key="9">
    <source>
        <dbReference type="ARBA" id="ARBA00023136"/>
    </source>
</evidence>
<keyword evidence="9 11" id="KW-0472">Membrane</keyword>
<keyword evidence="8" id="KW-0770">Synapse</keyword>
<dbReference type="GO" id="GO:0008324">
    <property type="term" value="F:monoatomic cation transmembrane transporter activity"/>
    <property type="evidence" value="ECO:0007669"/>
    <property type="project" value="InterPro"/>
</dbReference>